<feature type="signal peptide" evidence="2">
    <location>
        <begin position="1"/>
        <end position="19"/>
    </location>
</feature>
<gene>
    <name evidence="3" type="ORF">J6595_21355</name>
</gene>
<keyword evidence="4" id="KW-1185">Reference proteome</keyword>
<dbReference type="Proteomes" id="UP000678276">
    <property type="component" value="Unassembled WGS sequence"/>
</dbReference>
<evidence type="ECO:0000313" key="4">
    <source>
        <dbReference type="Proteomes" id="UP000678276"/>
    </source>
</evidence>
<organism evidence="3 4">
    <name type="scientific">Jiella mangrovi</name>
    <dbReference type="NCBI Taxonomy" id="2821407"/>
    <lineage>
        <taxon>Bacteria</taxon>
        <taxon>Pseudomonadati</taxon>
        <taxon>Pseudomonadota</taxon>
        <taxon>Alphaproteobacteria</taxon>
        <taxon>Hyphomicrobiales</taxon>
        <taxon>Aurantimonadaceae</taxon>
        <taxon>Jiella</taxon>
    </lineage>
</organism>
<protein>
    <submittedName>
        <fullName evidence="3">Uncharacterized protein</fullName>
    </submittedName>
</protein>
<keyword evidence="2" id="KW-0732">Signal</keyword>
<sequence>MRRYSLFAVTTILAASAVALPFDVIEAAAGDTTYEIAQNDPQGSGQRYLRDGGSIRIPASVDRQRGDRGESDPAGGQLDGVSGIDRLNGDDILEEAREDNLGTAPDIYSTQEREEFLEDGGSIRPVFEDAPGGGVTVLRGKNIEGHWRHVVVKPVNLSSHGSFAVITSDVGYEPGNRGSVRHVSSNGPAETLDYRRFSSAPKIIHVENERLDRRPMPSSGIETIYSGGAKIIRLSRGYRMSDDRDVSSLK</sequence>
<proteinExistence type="predicted"/>
<comment type="caution">
    <text evidence="3">The sequence shown here is derived from an EMBL/GenBank/DDBJ whole genome shotgun (WGS) entry which is preliminary data.</text>
</comment>
<feature type="region of interest" description="Disordered" evidence="1">
    <location>
        <begin position="36"/>
        <end position="85"/>
    </location>
</feature>
<reference evidence="3 4" key="1">
    <citation type="submission" date="2021-04" db="EMBL/GenBank/DDBJ databases">
        <title>Whole genome sequence of Jiella sp. KSK16Y-1.</title>
        <authorList>
            <person name="Tuo L."/>
        </authorList>
    </citation>
    <scope>NUCLEOTIDE SEQUENCE [LARGE SCALE GENOMIC DNA]</scope>
    <source>
        <strain evidence="3 4">KSK16Y-1</strain>
    </source>
</reference>
<evidence type="ECO:0000256" key="2">
    <source>
        <dbReference type="SAM" id="SignalP"/>
    </source>
</evidence>
<dbReference type="EMBL" id="JAGJCF010000025">
    <property type="protein sequence ID" value="MBP0618135.1"/>
    <property type="molecule type" value="Genomic_DNA"/>
</dbReference>
<dbReference type="RefSeq" id="WP_209597574.1">
    <property type="nucleotide sequence ID" value="NZ_JAGJCF010000025.1"/>
</dbReference>
<accession>A0ABS4BN24</accession>
<feature type="compositionally biased region" description="Basic and acidic residues" evidence="1">
    <location>
        <begin position="62"/>
        <end position="71"/>
    </location>
</feature>
<name>A0ABS4BN24_9HYPH</name>
<feature type="compositionally biased region" description="Polar residues" evidence="1">
    <location>
        <begin position="36"/>
        <end position="45"/>
    </location>
</feature>
<evidence type="ECO:0000313" key="3">
    <source>
        <dbReference type="EMBL" id="MBP0618135.1"/>
    </source>
</evidence>
<evidence type="ECO:0000256" key="1">
    <source>
        <dbReference type="SAM" id="MobiDB-lite"/>
    </source>
</evidence>
<feature type="chain" id="PRO_5047487214" evidence="2">
    <location>
        <begin position="20"/>
        <end position="250"/>
    </location>
</feature>